<dbReference type="EMBL" id="JAQIZZ010000006">
    <property type="protein sequence ID" value="KAJ5538831.1"/>
    <property type="molecule type" value="Genomic_DNA"/>
</dbReference>
<organism evidence="2 3">
    <name type="scientific">Penicillium frequentans</name>
    <dbReference type="NCBI Taxonomy" id="3151616"/>
    <lineage>
        <taxon>Eukaryota</taxon>
        <taxon>Fungi</taxon>
        <taxon>Dikarya</taxon>
        <taxon>Ascomycota</taxon>
        <taxon>Pezizomycotina</taxon>
        <taxon>Eurotiomycetes</taxon>
        <taxon>Eurotiomycetidae</taxon>
        <taxon>Eurotiales</taxon>
        <taxon>Aspergillaceae</taxon>
        <taxon>Penicillium</taxon>
    </lineage>
</organism>
<keyword evidence="3" id="KW-1185">Reference proteome</keyword>
<dbReference type="AlphaFoldDB" id="A0AAD6CU57"/>
<feature type="compositionally biased region" description="Polar residues" evidence="1">
    <location>
        <begin position="89"/>
        <end position="105"/>
    </location>
</feature>
<name>A0AAD6CU57_9EURO</name>
<evidence type="ECO:0000313" key="2">
    <source>
        <dbReference type="EMBL" id="KAJ5538831.1"/>
    </source>
</evidence>
<reference evidence="2 3" key="1">
    <citation type="journal article" date="2023" name="IMA Fungus">
        <title>Comparative genomic study of the Penicillium genus elucidates a diverse pangenome and 15 lateral gene transfer events.</title>
        <authorList>
            <person name="Petersen C."/>
            <person name="Sorensen T."/>
            <person name="Nielsen M.R."/>
            <person name="Sondergaard T.E."/>
            <person name="Sorensen J.L."/>
            <person name="Fitzpatrick D.A."/>
            <person name="Frisvad J.C."/>
            <person name="Nielsen K.L."/>
        </authorList>
    </citation>
    <scope>NUCLEOTIDE SEQUENCE [LARGE SCALE GENOMIC DNA]</scope>
    <source>
        <strain evidence="2 3">IBT 35679</strain>
    </source>
</reference>
<proteinExistence type="predicted"/>
<comment type="caution">
    <text evidence="2">The sequence shown here is derived from an EMBL/GenBank/DDBJ whole genome shotgun (WGS) entry which is preliminary data.</text>
</comment>
<feature type="region of interest" description="Disordered" evidence="1">
    <location>
        <begin position="61"/>
        <end position="121"/>
    </location>
</feature>
<evidence type="ECO:0000313" key="3">
    <source>
        <dbReference type="Proteomes" id="UP001220324"/>
    </source>
</evidence>
<dbReference type="Proteomes" id="UP001220324">
    <property type="component" value="Unassembled WGS sequence"/>
</dbReference>
<feature type="compositionally biased region" description="Acidic residues" evidence="1">
    <location>
        <begin position="66"/>
        <end position="80"/>
    </location>
</feature>
<feature type="compositionally biased region" description="Low complexity" evidence="1">
    <location>
        <begin position="106"/>
        <end position="120"/>
    </location>
</feature>
<protein>
    <submittedName>
        <fullName evidence="2">Uncharacterized protein</fullName>
    </submittedName>
</protein>
<sequence length="185" mass="20215">MTFRERVKRVFHRSSNSTSQLNGKPKIEYYRRHEPLGPSTVPWWNAPRSLDLPVSPCATYDIGPFDSDDTGDISPDDDGVAIDPDFSHSPVSPISTNSPRPVNTGSQSSTIVNSNSSNGSMMTLLPEPSVYEIPEDTIAQIKESIRFSSPIVRAMSPAPKSPRGKQMPFAPEDLTRALAAVQLCA</sequence>
<accession>A0AAD6CU57</accession>
<gene>
    <name evidence="2" type="ORF">N7494_008310</name>
</gene>
<evidence type="ECO:0000256" key="1">
    <source>
        <dbReference type="SAM" id="MobiDB-lite"/>
    </source>
</evidence>